<dbReference type="Gene3D" id="3.30.70.940">
    <property type="entry name" value="NusG, N-terminal domain"/>
    <property type="match status" value="1"/>
</dbReference>
<proteinExistence type="predicted"/>
<dbReference type="InterPro" id="IPR006645">
    <property type="entry name" value="NGN-like_dom"/>
</dbReference>
<dbReference type="Pfam" id="PF02357">
    <property type="entry name" value="NusG"/>
    <property type="match status" value="1"/>
</dbReference>
<dbReference type="SUPFAM" id="SSF82679">
    <property type="entry name" value="N-utilization substance G protein NusG, N-terminal domain"/>
    <property type="match status" value="1"/>
</dbReference>
<dbReference type="PANTHER" id="PTHR30265:SF2">
    <property type="entry name" value="TRANSCRIPTION TERMINATION_ANTITERMINATION PROTEIN NUSG"/>
    <property type="match status" value="1"/>
</dbReference>
<dbReference type="InterPro" id="IPR043425">
    <property type="entry name" value="NusG-like"/>
</dbReference>
<name>A0A2M7UUD2_9BACT</name>
<evidence type="ECO:0000313" key="5">
    <source>
        <dbReference type="EMBL" id="PIZ87373.1"/>
    </source>
</evidence>
<evidence type="ECO:0000313" key="6">
    <source>
        <dbReference type="Proteomes" id="UP000229166"/>
    </source>
</evidence>
<dbReference type="InterPro" id="IPR036735">
    <property type="entry name" value="NGN_dom_sf"/>
</dbReference>
<dbReference type="GO" id="GO:0006354">
    <property type="term" value="P:DNA-templated transcription elongation"/>
    <property type="evidence" value="ECO:0007669"/>
    <property type="project" value="InterPro"/>
</dbReference>
<gene>
    <name evidence="5" type="ORF">COX92_01415</name>
</gene>
<dbReference type="AlphaFoldDB" id="A0A2M7UUD2"/>
<dbReference type="EMBL" id="PFOZ01000027">
    <property type="protein sequence ID" value="PIZ87373.1"/>
    <property type="molecule type" value="Genomic_DNA"/>
</dbReference>
<dbReference type="PANTHER" id="PTHR30265">
    <property type="entry name" value="RHO-INTERACTING TRANSCRIPTION TERMINATION FACTOR NUSG"/>
    <property type="match status" value="1"/>
</dbReference>
<comment type="caution">
    <text evidence="5">The sequence shown here is derived from an EMBL/GenBank/DDBJ whole genome shotgun (WGS) entry which is preliminary data.</text>
</comment>
<accession>A0A2M7UUD2</accession>
<evidence type="ECO:0000259" key="4">
    <source>
        <dbReference type="Pfam" id="PF02357"/>
    </source>
</evidence>
<organism evidence="5 6">
    <name type="scientific">Candidatus Nealsonbacteria bacterium CG_4_10_14_0_2_um_filter_40_15</name>
    <dbReference type="NCBI Taxonomy" id="1974682"/>
    <lineage>
        <taxon>Bacteria</taxon>
        <taxon>Candidatus Nealsoniibacteriota</taxon>
    </lineage>
</organism>
<keyword evidence="3" id="KW-0804">Transcription</keyword>
<evidence type="ECO:0000256" key="1">
    <source>
        <dbReference type="ARBA" id="ARBA00022814"/>
    </source>
</evidence>
<protein>
    <submittedName>
        <fullName evidence="5">Transcription termination/antitermination protein NusG</fullName>
    </submittedName>
</protein>
<keyword evidence="2" id="KW-0805">Transcription regulation</keyword>
<dbReference type="Proteomes" id="UP000229166">
    <property type="component" value="Unassembled WGS sequence"/>
</dbReference>
<feature type="domain" description="NusG-like N-terminal" evidence="4">
    <location>
        <begin position="11"/>
        <end position="58"/>
    </location>
</feature>
<sequence>MPKQQTAQERNWYVLHTYSGYEDAVAKSLKQRIDSLSMEDKIFNVLVPKEKKIKIKNG</sequence>
<dbReference type="GO" id="GO:0031564">
    <property type="term" value="P:transcription antitermination"/>
    <property type="evidence" value="ECO:0007669"/>
    <property type="project" value="UniProtKB-KW"/>
</dbReference>
<dbReference type="GO" id="GO:0005829">
    <property type="term" value="C:cytosol"/>
    <property type="evidence" value="ECO:0007669"/>
    <property type="project" value="TreeGrafter"/>
</dbReference>
<evidence type="ECO:0000256" key="3">
    <source>
        <dbReference type="ARBA" id="ARBA00023163"/>
    </source>
</evidence>
<evidence type="ECO:0000256" key="2">
    <source>
        <dbReference type="ARBA" id="ARBA00023015"/>
    </source>
</evidence>
<reference evidence="6" key="1">
    <citation type="submission" date="2017-09" db="EMBL/GenBank/DDBJ databases">
        <title>Depth-based differentiation of microbial function through sediment-hosted aquifers and enrichment of novel symbionts in the deep terrestrial subsurface.</title>
        <authorList>
            <person name="Probst A.J."/>
            <person name="Ladd B."/>
            <person name="Jarett J.K."/>
            <person name="Geller-Mcgrath D.E."/>
            <person name="Sieber C.M.K."/>
            <person name="Emerson J.B."/>
            <person name="Anantharaman K."/>
            <person name="Thomas B.C."/>
            <person name="Malmstrom R."/>
            <person name="Stieglmeier M."/>
            <person name="Klingl A."/>
            <person name="Woyke T."/>
            <person name="Ryan C.M."/>
            <person name="Banfield J.F."/>
        </authorList>
    </citation>
    <scope>NUCLEOTIDE SEQUENCE [LARGE SCALE GENOMIC DNA]</scope>
</reference>
<feature type="non-terminal residue" evidence="5">
    <location>
        <position position="58"/>
    </location>
</feature>
<keyword evidence="1" id="KW-0889">Transcription antitermination</keyword>